<proteinExistence type="predicted"/>
<comment type="caution">
    <text evidence="1">The sequence shown here is derived from an EMBL/GenBank/DDBJ whole genome shotgun (WGS) entry which is preliminary data.</text>
</comment>
<dbReference type="Proteomes" id="UP001075001">
    <property type="component" value="Unassembled WGS sequence"/>
</dbReference>
<reference evidence="1" key="1">
    <citation type="submission" date="2023-03" db="EMBL/GenBank/DDBJ databases">
        <title>identification of new KPC variant in Klebsiella huaxiensis from the Hospital Sewage Samples in China.</title>
        <authorList>
            <person name="Wu Y."/>
        </authorList>
    </citation>
    <scope>NUCLEOTIDE SEQUENCE</scope>
    <source>
        <strain evidence="1">ZR-9</strain>
    </source>
</reference>
<name>A0ABT6EEH8_9ENTR</name>
<evidence type="ECO:0000313" key="2">
    <source>
        <dbReference type="Proteomes" id="UP001075001"/>
    </source>
</evidence>
<dbReference type="Pfam" id="PF09669">
    <property type="entry name" value="Phage_pRha"/>
    <property type="match status" value="1"/>
</dbReference>
<evidence type="ECO:0000313" key="1">
    <source>
        <dbReference type="EMBL" id="MDG1642949.1"/>
    </source>
</evidence>
<dbReference type="RefSeq" id="WP_267986025.1">
    <property type="nucleotide sequence ID" value="NZ_JAPQEX020000001.1"/>
</dbReference>
<accession>A0ABT6EEH8</accession>
<protein>
    <submittedName>
        <fullName evidence="1">Rha family transcriptional regulator</fullName>
    </submittedName>
</protein>
<gene>
    <name evidence="1" type="ORF">OXR69_013890</name>
</gene>
<organism evidence="1 2">
    <name type="scientific">Klebsiella huaxiensis</name>
    <dbReference type="NCBI Taxonomy" id="2153354"/>
    <lineage>
        <taxon>Bacteria</taxon>
        <taxon>Pseudomonadati</taxon>
        <taxon>Pseudomonadota</taxon>
        <taxon>Gammaproteobacteria</taxon>
        <taxon>Enterobacterales</taxon>
        <taxon>Enterobacteriaceae</taxon>
        <taxon>Klebsiella/Raoultella group</taxon>
        <taxon>Klebsiella</taxon>
    </lineage>
</organism>
<sequence>MMMNNLIISKPSMTSLEIAELVEKRHDNVKRTIETLILRGVITSPQIEEKPTAGRPTSIYVFESEEGKRDSIIVVAQLSPEFTARLVDRWKELEEERSRPKSQAELIAEMALLNVEQERRLYQVEEQVETVAEAVENIKRGNMRAGYVGYRQVVAKSGMTDAKCRNLVNAYRIPTDTHEFMTPDGLLSRRAIVELEPFMKAFHQMMAEAEPRGIRWMNACFSRLGEMVNSHGGWKGYIAAVEEVQTNEKGI</sequence>
<keyword evidence="2" id="KW-1185">Reference proteome</keyword>
<dbReference type="EMBL" id="JAPQEX020000001">
    <property type="protein sequence ID" value="MDG1642949.1"/>
    <property type="molecule type" value="Genomic_DNA"/>
</dbReference>
<dbReference type="InterPro" id="IPR014054">
    <property type="entry name" value="Phage_regulatory_Rha"/>
</dbReference>